<evidence type="ECO:0000256" key="1">
    <source>
        <dbReference type="ARBA" id="ARBA00004496"/>
    </source>
</evidence>
<evidence type="ECO:0000256" key="5">
    <source>
        <dbReference type="HAMAP-Rule" id="MF_00528"/>
    </source>
</evidence>
<gene>
    <name evidence="6" type="ORF">ACFSKX_12405</name>
</gene>
<comment type="caution">
    <text evidence="5">Lacks conserved residue(s) required for the propagation of feature annotation.</text>
</comment>
<dbReference type="RefSeq" id="WP_265722150.1">
    <property type="nucleotide sequence ID" value="NZ_JAPIVK010000019.1"/>
</dbReference>
<dbReference type="GO" id="GO:0016787">
    <property type="term" value="F:hydrolase activity"/>
    <property type="evidence" value="ECO:0007669"/>
    <property type="project" value="UniProtKB-KW"/>
</dbReference>
<dbReference type="Proteomes" id="UP001597425">
    <property type="component" value="Unassembled WGS sequence"/>
</dbReference>
<dbReference type="Gene3D" id="3.90.950.10">
    <property type="match status" value="1"/>
</dbReference>
<keyword evidence="7" id="KW-1185">Reference proteome</keyword>
<organism evidence="6 7">
    <name type="scientific">Microbulbifer halophilus</name>
    <dbReference type="NCBI Taxonomy" id="453963"/>
    <lineage>
        <taxon>Bacteria</taxon>
        <taxon>Pseudomonadati</taxon>
        <taxon>Pseudomonadota</taxon>
        <taxon>Gammaproteobacteria</taxon>
        <taxon>Cellvibrionales</taxon>
        <taxon>Microbulbiferaceae</taxon>
        <taxon>Microbulbifer</taxon>
    </lineage>
</organism>
<comment type="catalytic activity">
    <reaction evidence="5">
        <text>N(7)-methyl-GTP + H2O = N(7)-methyl-GMP + diphosphate + H(+)</text>
        <dbReference type="Rhea" id="RHEA:58744"/>
        <dbReference type="ChEBI" id="CHEBI:15377"/>
        <dbReference type="ChEBI" id="CHEBI:15378"/>
        <dbReference type="ChEBI" id="CHEBI:33019"/>
        <dbReference type="ChEBI" id="CHEBI:58285"/>
        <dbReference type="ChEBI" id="CHEBI:87133"/>
    </reaction>
</comment>
<comment type="caution">
    <text evidence="6">The sequence shown here is derived from an EMBL/GenBank/DDBJ whole genome shotgun (WGS) entry which is preliminary data.</text>
</comment>
<accession>A0ABW5EIF0</accession>
<comment type="cofactor">
    <cofactor evidence="5">
        <name>a divalent metal cation</name>
        <dbReference type="ChEBI" id="CHEBI:60240"/>
    </cofactor>
</comment>
<dbReference type="PIRSF" id="PIRSF006305">
    <property type="entry name" value="Maf"/>
    <property type="match status" value="1"/>
</dbReference>
<dbReference type="InterPro" id="IPR029001">
    <property type="entry name" value="ITPase-like_fam"/>
</dbReference>
<evidence type="ECO:0000256" key="3">
    <source>
        <dbReference type="ARBA" id="ARBA00022801"/>
    </source>
</evidence>
<feature type="site" description="Important for substrate specificity" evidence="5">
    <location>
        <position position="71"/>
    </location>
</feature>
<dbReference type="NCBIfam" id="TIGR00172">
    <property type="entry name" value="maf"/>
    <property type="match status" value="1"/>
</dbReference>
<proteinExistence type="inferred from homology"/>
<keyword evidence="3 5" id="KW-0378">Hydrolase</keyword>
<dbReference type="EC" id="3.6.1.-" evidence="5"/>
<evidence type="ECO:0000313" key="6">
    <source>
        <dbReference type="EMBL" id="MFD2311219.1"/>
    </source>
</evidence>
<feature type="site" description="Important for substrate specificity" evidence="5">
    <location>
        <position position="13"/>
    </location>
</feature>
<dbReference type="HAMAP" id="MF_00528">
    <property type="entry name" value="Maf"/>
    <property type="match status" value="1"/>
</dbReference>
<evidence type="ECO:0000256" key="2">
    <source>
        <dbReference type="ARBA" id="ARBA00022490"/>
    </source>
</evidence>
<evidence type="ECO:0000313" key="7">
    <source>
        <dbReference type="Proteomes" id="UP001597425"/>
    </source>
</evidence>
<comment type="subcellular location">
    <subcellularLocation>
        <location evidence="1 5">Cytoplasm</location>
    </subcellularLocation>
</comment>
<sequence>MHRSLILASSSPYRRAQLEQLRLPFECVSPHINEEALAGESPADLARRLAAEKARAVATTRPEALIIGSDQVAECGGHTLGKPGSRERAFEQLKSCSGRRVTFHTGISLLDSGTDRQRTEVEVFTVHFRQLSDAQIERYIELDKPLDCAGSFKVEGLGISLFEKMEGSDFNSLIGLPLIRLVDLLRESGVDPLCVISRPDGN</sequence>
<dbReference type="SUPFAM" id="SSF52972">
    <property type="entry name" value="ITPase-like"/>
    <property type="match status" value="1"/>
</dbReference>
<dbReference type="PANTHER" id="PTHR43213:SF10">
    <property type="entry name" value="7-METHYL-GTP PYROPHOSPHATASE"/>
    <property type="match status" value="1"/>
</dbReference>
<dbReference type="InterPro" id="IPR003697">
    <property type="entry name" value="Maf-like"/>
</dbReference>
<keyword evidence="2 5" id="KW-0963">Cytoplasm</keyword>
<dbReference type="EMBL" id="JBHUJD010000015">
    <property type="protein sequence ID" value="MFD2311219.1"/>
    <property type="molecule type" value="Genomic_DNA"/>
</dbReference>
<reference evidence="7" key="1">
    <citation type="journal article" date="2019" name="Int. J. Syst. Evol. Microbiol.">
        <title>The Global Catalogue of Microorganisms (GCM) 10K type strain sequencing project: providing services to taxonomists for standard genome sequencing and annotation.</title>
        <authorList>
            <consortium name="The Broad Institute Genomics Platform"/>
            <consortium name="The Broad Institute Genome Sequencing Center for Infectious Disease"/>
            <person name="Wu L."/>
            <person name="Ma J."/>
        </authorList>
    </citation>
    <scope>NUCLEOTIDE SEQUENCE [LARGE SCALE GENOMIC DNA]</scope>
    <source>
        <strain evidence="7">KCTC 12848</strain>
    </source>
</reference>
<evidence type="ECO:0000256" key="4">
    <source>
        <dbReference type="ARBA" id="ARBA00023080"/>
    </source>
</evidence>
<dbReference type="PANTHER" id="PTHR43213">
    <property type="entry name" value="BIFUNCTIONAL DTTP/UTP PYROPHOSPHATASE/METHYLTRANSFERASE PROTEIN-RELATED"/>
    <property type="match status" value="1"/>
</dbReference>
<feature type="active site" description="Proton acceptor" evidence="5">
    <location>
        <position position="70"/>
    </location>
</feature>
<dbReference type="Pfam" id="PF02545">
    <property type="entry name" value="Maf"/>
    <property type="match status" value="1"/>
</dbReference>
<protein>
    <recommendedName>
        <fullName evidence="5">7-methyl-GTP pyrophosphatase</fullName>
        <shortName evidence="5">m(7)GTP pyrophosphatase</shortName>
        <ecNumber evidence="5">3.6.1.-</ecNumber>
    </recommendedName>
</protein>
<name>A0ABW5EIF0_9GAMM</name>
<keyword evidence="4 5" id="KW-0546">Nucleotide metabolism</keyword>
<dbReference type="CDD" id="cd00555">
    <property type="entry name" value="Maf"/>
    <property type="match status" value="1"/>
</dbReference>
<feature type="site" description="Important for substrate specificity" evidence="5">
    <location>
        <position position="155"/>
    </location>
</feature>
<comment type="similarity">
    <text evidence="5">Belongs to the Maf family. YceF subfamily.</text>
</comment>
<comment type="function">
    <text evidence="5">Nucleoside triphosphate pyrophosphatase that hydrolyzes 7-methyl-GTP (m(7)GTP). May have a dual role in cell division arrest and in preventing the incorporation of modified nucleotides into cellular nucleic acids.</text>
</comment>